<comment type="function">
    <text evidence="5">PPIases accelerate the folding of proteins. It catalyzes the cis-trans isomerization of proline imidic peptide bonds in oligopeptides.</text>
</comment>
<dbReference type="PROSITE" id="PS00170">
    <property type="entry name" value="CSA_PPIASE_1"/>
    <property type="match status" value="1"/>
</dbReference>
<evidence type="ECO:0000256" key="4">
    <source>
        <dbReference type="ARBA" id="ARBA00038286"/>
    </source>
</evidence>
<dbReference type="InterPro" id="IPR020892">
    <property type="entry name" value="Cyclophilin-type_PPIase_CS"/>
</dbReference>
<dbReference type="SUPFAM" id="SSF50891">
    <property type="entry name" value="Cyclophilin-like"/>
    <property type="match status" value="1"/>
</dbReference>
<dbReference type="Proteomes" id="UP000193944">
    <property type="component" value="Unassembled WGS sequence"/>
</dbReference>
<keyword evidence="8" id="KW-1185">Reference proteome</keyword>
<proteinExistence type="inferred from homology"/>
<dbReference type="STRING" id="1754192.A0A1Y1XHL7"/>
<dbReference type="PRINTS" id="PR00153">
    <property type="entry name" value="CSAPPISMRASE"/>
</dbReference>
<dbReference type="PANTHER" id="PTHR45625:SF2">
    <property type="entry name" value="PEPTIDYL-PROLYL CIS-TRANS ISOMERASE-LIKE 3"/>
    <property type="match status" value="1"/>
</dbReference>
<reference evidence="7 8" key="2">
    <citation type="submission" date="2016-08" db="EMBL/GenBank/DDBJ databases">
        <title>Pervasive Adenine N6-methylation of Active Genes in Fungi.</title>
        <authorList>
            <consortium name="DOE Joint Genome Institute"/>
            <person name="Mondo S.J."/>
            <person name="Dannebaum R.O."/>
            <person name="Kuo R.C."/>
            <person name="Labutti K."/>
            <person name="Haridas S."/>
            <person name="Kuo A."/>
            <person name="Salamov A."/>
            <person name="Ahrendt S.R."/>
            <person name="Lipzen A."/>
            <person name="Sullivan W."/>
            <person name="Andreopoulos W.B."/>
            <person name="Clum A."/>
            <person name="Lindquist E."/>
            <person name="Daum C."/>
            <person name="Ramamoorthy G.K."/>
            <person name="Gryganskyi A."/>
            <person name="Culley D."/>
            <person name="Magnuson J.K."/>
            <person name="James T.Y."/>
            <person name="O'Malley M.A."/>
            <person name="Stajich J.E."/>
            <person name="Spatafora J.W."/>
            <person name="Visel A."/>
            <person name="Grigoriev I.V."/>
        </authorList>
    </citation>
    <scope>NUCLEOTIDE SEQUENCE [LARGE SCALE GENOMIC DNA]</scope>
    <source>
        <strain evidence="7 8">S4</strain>
    </source>
</reference>
<dbReference type="EC" id="5.2.1.8" evidence="5"/>
<gene>
    <name evidence="7" type="ORF">BCR32DRAFT_265778</name>
</gene>
<dbReference type="PROSITE" id="PS50072">
    <property type="entry name" value="CSA_PPIASE_2"/>
    <property type="match status" value="1"/>
</dbReference>
<dbReference type="InterPro" id="IPR029000">
    <property type="entry name" value="Cyclophilin-like_dom_sf"/>
</dbReference>
<comment type="similarity">
    <text evidence="4">Belongs to the cyclophilin-type PPIase family. PPIL3 subfamily.</text>
</comment>
<evidence type="ECO:0000313" key="8">
    <source>
        <dbReference type="Proteomes" id="UP000193944"/>
    </source>
</evidence>
<accession>A0A1Y1XHL7</accession>
<dbReference type="Gene3D" id="2.40.100.10">
    <property type="entry name" value="Cyclophilin-like"/>
    <property type="match status" value="1"/>
</dbReference>
<keyword evidence="3 5" id="KW-0413">Isomerase</keyword>
<comment type="caution">
    <text evidence="7">The sequence shown here is derived from an EMBL/GenBank/DDBJ whole genome shotgun (WGS) entry which is preliminary data.</text>
</comment>
<evidence type="ECO:0000256" key="2">
    <source>
        <dbReference type="ARBA" id="ARBA00023110"/>
    </source>
</evidence>
<protein>
    <recommendedName>
        <fullName evidence="5">Peptidyl-prolyl cis-trans isomerase</fullName>
        <shortName evidence="5">PPIase</shortName>
        <ecNumber evidence="5">5.2.1.8</ecNumber>
    </recommendedName>
</protein>
<evidence type="ECO:0000313" key="7">
    <source>
        <dbReference type="EMBL" id="ORX85249.1"/>
    </source>
</evidence>
<dbReference type="OrthoDB" id="271386at2759"/>
<dbReference type="InterPro" id="IPR044666">
    <property type="entry name" value="Cyclophilin_A-like"/>
</dbReference>
<dbReference type="GO" id="GO:0006457">
    <property type="term" value="P:protein folding"/>
    <property type="evidence" value="ECO:0007669"/>
    <property type="project" value="InterPro"/>
</dbReference>
<sequence>MSVILDTDLGEIKIEVFCEAVPKTAENFLALCASGYYDNCIFHRNMKGFMIQTGDPTGTGKGGTSIWGKPFEDEIKPTLKHNRRGIVSMANNGPDTNKSQFFITYSKQSHLDTKYTVFGKVIDGMETLDALEKISVDEKYRPIQEVKIKSVTILANPIADRES</sequence>
<feature type="domain" description="PPIase cyclophilin-type" evidence="6">
    <location>
        <begin position="1"/>
        <end position="153"/>
    </location>
</feature>
<dbReference type="GO" id="GO:0003755">
    <property type="term" value="F:peptidyl-prolyl cis-trans isomerase activity"/>
    <property type="evidence" value="ECO:0007669"/>
    <property type="project" value="UniProtKB-UniRule"/>
</dbReference>
<evidence type="ECO:0000259" key="6">
    <source>
        <dbReference type="PROSITE" id="PS50072"/>
    </source>
</evidence>
<evidence type="ECO:0000256" key="5">
    <source>
        <dbReference type="RuleBase" id="RU363019"/>
    </source>
</evidence>
<dbReference type="CDD" id="cd01928">
    <property type="entry name" value="Cyclophilin_PPIL3_like"/>
    <property type="match status" value="1"/>
</dbReference>
<dbReference type="InterPro" id="IPR024936">
    <property type="entry name" value="Cyclophilin-type_PPIase"/>
</dbReference>
<evidence type="ECO:0000256" key="1">
    <source>
        <dbReference type="ARBA" id="ARBA00000971"/>
    </source>
</evidence>
<dbReference type="FunFam" id="2.40.100.10:FF:000012">
    <property type="entry name" value="Peptidyl-prolyl cis-trans isomerase"/>
    <property type="match status" value="1"/>
</dbReference>
<evidence type="ECO:0000256" key="3">
    <source>
        <dbReference type="ARBA" id="ARBA00023235"/>
    </source>
</evidence>
<keyword evidence="2 5" id="KW-0697">Rotamase</keyword>
<name>A0A1Y1XHL7_9FUNG</name>
<comment type="catalytic activity">
    <reaction evidence="1 5">
        <text>[protein]-peptidylproline (omega=180) = [protein]-peptidylproline (omega=0)</text>
        <dbReference type="Rhea" id="RHEA:16237"/>
        <dbReference type="Rhea" id="RHEA-COMP:10747"/>
        <dbReference type="Rhea" id="RHEA-COMP:10748"/>
        <dbReference type="ChEBI" id="CHEBI:83833"/>
        <dbReference type="ChEBI" id="CHEBI:83834"/>
        <dbReference type="EC" id="5.2.1.8"/>
    </reaction>
</comment>
<dbReference type="EMBL" id="MCFG01000038">
    <property type="protein sequence ID" value="ORX85249.1"/>
    <property type="molecule type" value="Genomic_DNA"/>
</dbReference>
<dbReference type="PANTHER" id="PTHR45625">
    <property type="entry name" value="PEPTIDYL-PROLYL CIS-TRANS ISOMERASE-RELATED"/>
    <property type="match status" value="1"/>
</dbReference>
<dbReference type="Pfam" id="PF00160">
    <property type="entry name" value="Pro_isomerase"/>
    <property type="match status" value="1"/>
</dbReference>
<dbReference type="AlphaFoldDB" id="A0A1Y1XHL7"/>
<organism evidence="7 8">
    <name type="scientific">Anaeromyces robustus</name>
    <dbReference type="NCBI Taxonomy" id="1754192"/>
    <lineage>
        <taxon>Eukaryota</taxon>
        <taxon>Fungi</taxon>
        <taxon>Fungi incertae sedis</taxon>
        <taxon>Chytridiomycota</taxon>
        <taxon>Chytridiomycota incertae sedis</taxon>
        <taxon>Neocallimastigomycetes</taxon>
        <taxon>Neocallimastigales</taxon>
        <taxon>Neocallimastigaceae</taxon>
        <taxon>Anaeromyces</taxon>
    </lineage>
</organism>
<dbReference type="GO" id="GO:0071013">
    <property type="term" value="C:catalytic step 2 spliceosome"/>
    <property type="evidence" value="ECO:0007669"/>
    <property type="project" value="TreeGrafter"/>
</dbReference>
<dbReference type="PIRSF" id="PIRSF001467">
    <property type="entry name" value="Peptidylpro_ismrse"/>
    <property type="match status" value="1"/>
</dbReference>
<dbReference type="InterPro" id="IPR002130">
    <property type="entry name" value="Cyclophilin-type_PPIase_dom"/>
</dbReference>
<reference evidence="7 8" key="1">
    <citation type="submission" date="2016-08" db="EMBL/GenBank/DDBJ databases">
        <title>A Parts List for Fungal Cellulosomes Revealed by Comparative Genomics.</title>
        <authorList>
            <consortium name="DOE Joint Genome Institute"/>
            <person name="Haitjema C.H."/>
            <person name="Gilmore S.P."/>
            <person name="Henske J.K."/>
            <person name="Solomon K.V."/>
            <person name="De Groot R."/>
            <person name="Kuo A."/>
            <person name="Mondo S.J."/>
            <person name="Salamov A.A."/>
            <person name="Labutti K."/>
            <person name="Zhao Z."/>
            <person name="Chiniquy J."/>
            <person name="Barry K."/>
            <person name="Brewer H.M."/>
            <person name="Purvine S.O."/>
            <person name="Wright A.T."/>
            <person name="Boxma B."/>
            <person name="Van Alen T."/>
            <person name="Hackstein J.H."/>
            <person name="Baker S.E."/>
            <person name="Grigoriev I.V."/>
            <person name="O'Malley M.A."/>
        </authorList>
    </citation>
    <scope>NUCLEOTIDE SEQUENCE [LARGE SCALE GENOMIC DNA]</scope>
    <source>
        <strain evidence="7 8">S4</strain>
    </source>
</reference>